<dbReference type="Pfam" id="PF08279">
    <property type="entry name" value="HTH_11"/>
    <property type="match status" value="1"/>
</dbReference>
<dbReference type="InterPro" id="IPR036390">
    <property type="entry name" value="WH_DNA-bd_sf"/>
</dbReference>
<evidence type="ECO:0000313" key="3">
    <source>
        <dbReference type="EMBL" id="MCX5468307.1"/>
    </source>
</evidence>
<dbReference type="InterPro" id="IPR026881">
    <property type="entry name" value="WYL_dom"/>
</dbReference>
<dbReference type="AlphaFoldDB" id="A0A9X3IH07"/>
<keyword evidence="4" id="KW-1185">Reference proteome</keyword>
<dbReference type="Pfam" id="PF13280">
    <property type="entry name" value="WYL"/>
    <property type="match status" value="1"/>
</dbReference>
<dbReference type="PROSITE" id="PS52050">
    <property type="entry name" value="WYL"/>
    <property type="match status" value="1"/>
</dbReference>
<feature type="domain" description="WYL" evidence="2">
    <location>
        <begin position="136"/>
        <end position="203"/>
    </location>
</feature>
<name>A0A9X3IH07_9GAMM</name>
<evidence type="ECO:0000259" key="2">
    <source>
        <dbReference type="Pfam" id="PF13280"/>
    </source>
</evidence>
<reference evidence="3" key="1">
    <citation type="submission" date="2022-11" db="EMBL/GenBank/DDBJ databases">
        <title>Biodiversity and phylogenetic relationships of bacteria.</title>
        <authorList>
            <person name="Machado R.A.R."/>
            <person name="Bhat A."/>
            <person name="Loulou A."/>
            <person name="Kallel S."/>
        </authorList>
    </citation>
    <scope>NUCLEOTIDE SEQUENCE</scope>
    <source>
        <strain evidence="3">A-IN1</strain>
    </source>
</reference>
<protein>
    <submittedName>
        <fullName evidence="3">YafY family protein</fullName>
    </submittedName>
</protein>
<feature type="domain" description="Helix-turn-helix type 11" evidence="1">
    <location>
        <begin position="6"/>
        <end position="60"/>
    </location>
</feature>
<dbReference type="EMBL" id="JAPKMY010000005">
    <property type="protein sequence ID" value="MCX5468307.1"/>
    <property type="molecule type" value="Genomic_DNA"/>
</dbReference>
<evidence type="ECO:0000259" key="1">
    <source>
        <dbReference type="Pfam" id="PF08279"/>
    </source>
</evidence>
<dbReference type="InterPro" id="IPR036388">
    <property type="entry name" value="WH-like_DNA-bd_sf"/>
</dbReference>
<dbReference type="InterPro" id="IPR051534">
    <property type="entry name" value="CBASS_pafABC_assoc_protein"/>
</dbReference>
<proteinExistence type="predicted"/>
<gene>
    <name evidence="3" type="ORF">OSH00_11175</name>
</gene>
<sequence length="233" mass="27567">MSRSIRLLTLLQLLREQRYPITAQHLSAHLDISVRSVYRDIESLRDQGVHIEGSAGLGFQLKENFLLPPMSLDETEVEAVFLALHWLKSVPDPALKNASHSVLTKLNAVLPKNKQELMNETMLRSVSYWLEVDEKIVEQVRLAIRYQVKIEVNYLDEKHKISTRVVWPFVLGYFNDKMLLAAWCELREDFRNFRLDRIQEMKVTDTIYPEFKRHLFHVWWQKELQKQSMMKSS</sequence>
<comment type="caution">
    <text evidence="3">The sequence shown here is derived from an EMBL/GenBank/DDBJ whole genome shotgun (WGS) entry which is preliminary data.</text>
</comment>
<dbReference type="Gene3D" id="1.10.10.10">
    <property type="entry name" value="Winged helix-like DNA-binding domain superfamily/Winged helix DNA-binding domain"/>
    <property type="match status" value="1"/>
</dbReference>
<dbReference type="SUPFAM" id="SSF46785">
    <property type="entry name" value="Winged helix' DNA-binding domain"/>
    <property type="match status" value="1"/>
</dbReference>
<evidence type="ECO:0000313" key="4">
    <source>
        <dbReference type="Proteomes" id="UP001146019"/>
    </source>
</evidence>
<dbReference type="Proteomes" id="UP001146019">
    <property type="component" value="Unassembled WGS sequence"/>
</dbReference>
<dbReference type="PANTHER" id="PTHR34580:SF3">
    <property type="entry name" value="PROTEIN PAFB"/>
    <property type="match status" value="1"/>
</dbReference>
<dbReference type="InterPro" id="IPR013196">
    <property type="entry name" value="HTH_11"/>
</dbReference>
<organism evidence="3 4">
    <name type="scientific">Acinetobacter nematophilus</name>
    <dbReference type="NCBI Taxonomy" id="2994642"/>
    <lineage>
        <taxon>Bacteria</taxon>
        <taxon>Pseudomonadati</taxon>
        <taxon>Pseudomonadota</taxon>
        <taxon>Gammaproteobacteria</taxon>
        <taxon>Moraxellales</taxon>
        <taxon>Moraxellaceae</taxon>
        <taxon>Acinetobacter</taxon>
    </lineage>
</organism>
<dbReference type="PANTHER" id="PTHR34580">
    <property type="match status" value="1"/>
</dbReference>
<dbReference type="RefSeq" id="WP_266130488.1">
    <property type="nucleotide sequence ID" value="NZ_JAPKMY010000005.1"/>
</dbReference>
<accession>A0A9X3IH07</accession>